<organism evidence="1 2">
    <name type="scientific">Actinacidiphila polyblastidii</name>
    <dbReference type="NCBI Taxonomy" id="3110430"/>
    <lineage>
        <taxon>Bacteria</taxon>
        <taxon>Bacillati</taxon>
        <taxon>Actinomycetota</taxon>
        <taxon>Actinomycetes</taxon>
        <taxon>Kitasatosporales</taxon>
        <taxon>Streptomycetaceae</taxon>
        <taxon>Actinacidiphila</taxon>
    </lineage>
</organism>
<evidence type="ECO:0000313" key="1">
    <source>
        <dbReference type="EMBL" id="MEE4546132.1"/>
    </source>
</evidence>
<name>A0ABU7PLM3_9ACTN</name>
<dbReference type="Proteomes" id="UP001344658">
    <property type="component" value="Unassembled WGS sequence"/>
</dbReference>
<dbReference type="RefSeq" id="WP_330799835.1">
    <property type="nucleotide sequence ID" value="NZ_JAZEWV010000040.1"/>
</dbReference>
<protein>
    <submittedName>
        <fullName evidence="1">Uncharacterized protein</fullName>
    </submittedName>
</protein>
<gene>
    <name evidence="1" type="ORF">V2S66_29720</name>
</gene>
<evidence type="ECO:0000313" key="2">
    <source>
        <dbReference type="Proteomes" id="UP001344658"/>
    </source>
</evidence>
<proteinExistence type="predicted"/>
<comment type="caution">
    <text evidence="1">The sequence shown here is derived from an EMBL/GenBank/DDBJ whole genome shotgun (WGS) entry which is preliminary data.</text>
</comment>
<reference evidence="1 2" key="1">
    <citation type="submission" date="2023-12" db="EMBL/GenBank/DDBJ databases">
        <title>Streptomyces sp. V4-01.</title>
        <authorList>
            <person name="Somphong A."/>
            <person name="Phongsopitanun W."/>
        </authorList>
    </citation>
    <scope>NUCLEOTIDE SEQUENCE [LARGE SCALE GENOMIC DNA]</scope>
    <source>
        <strain evidence="1 2">V4-01</strain>
    </source>
</reference>
<accession>A0ABU7PLM3</accession>
<keyword evidence="2" id="KW-1185">Reference proteome</keyword>
<dbReference type="EMBL" id="JAZEWV010000040">
    <property type="protein sequence ID" value="MEE4546132.1"/>
    <property type="molecule type" value="Genomic_DNA"/>
</dbReference>
<sequence>MHRSEPGDRVRLLQEAADAQLRQSFRDTPYPVYELRSPWFSPCALGESHRVDGSLQAVTLIYGPWEPGLAHVRVTTWHDLPGQDFRPDVPAALVAAPTEPVAVAVGGTTAPAAFAALPDSSWSLRVDQGPVHLLACGRGTIGDLAFERVTDLEPAVQARAHHLAALRA</sequence>